<reference evidence="1 2" key="1">
    <citation type="submission" date="2020-08" db="EMBL/GenBank/DDBJ databases">
        <title>Genomic Encyclopedia of Type Strains, Phase IV (KMG-IV): sequencing the most valuable type-strain genomes for metagenomic binning, comparative biology and taxonomic classification.</title>
        <authorList>
            <person name="Goeker M."/>
        </authorList>
    </citation>
    <scope>NUCLEOTIDE SEQUENCE [LARGE SCALE GENOMIC DNA]</scope>
    <source>
        <strain evidence="1 2">DSM 103526</strain>
    </source>
</reference>
<proteinExistence type="predicted"/>
<comment type="caution">
    <text evidence="1">The sequence shown here is derived from an EMBL/GenBank/DDBJ whole genome shotgun (WGS) entry which is preliminary data.</text>
</comment>
<organism evidence="1 2">
    <name type="scientific">Anaerosolibacter carboniphilus</name>
    <dbReference type="NCBI Taxonomy" id="1417629"/>
    <lineage>
        <taxon>Bacteria</taxon>
        <taxon>Bacillati</taxon>
        <taxon>Bacillota</taxon>
        <taxon>Clostridia</taxon>
        <taxon>Peptostreptococcales</taxon>
        <taxon>Thermotaleaceae</taxon>
        <taxon>Anaerosolibacter</taxon>
    </lineage>
</organism>
<sequence length="101" mass="11215">MIKLEITKEVNSSKLMDELLAQGLINPLCEDGTSTIRDNSVFIDDEENIEAVQQIIDAHDPTPLPQPLSEIEQLKLEKNILAQSIYDLTTIIEAILLGGIE</sequence>
<evidence type="ECO:0000313" key="2">
    <source>
        <dbReference type="Proteomes" id="UP000579281"/>
    </source>
</evidence>
<accession>A0A841KXQ1</accession>
<evidence type="ECO:0000313" key="1">
    <source>
        <dbReference type="EMBL" id="MBB6214949.1"/>
    </source>
</evidence>
<protein>
    <submittedName>
        <fullName evidence="1">Uncharacterized protein</fullName>
    </submittedName>
</protein>
<dbReference type="EMBL" id="JACHEN010000004">
    <property type="protein sequence ID" value="MBB6214949.1"/>
    <property type="molecule type" value="Genomic_DNA"/>
</dbReference>
<dbReference type="Proteomes" id="UP000579281">
    <property type="component" value="Unassembled WGS sequence"/>
</dbReference>
<gene>
    <name evidence="1" type="ORF">HNQ80_001034</name>
</gene>
<dbReference type="AlphaFoldDB" id="A0A841KXQ1"/>
<dbReference type="RefSeq" id="WP_184308794.1">
    <property type="nucleotide sequence ID" value="NZ_JACHEN010000004.1"/>
</dbReference>
<keyword evidence="2" id="KW-1185">Reference proteome</keyword>
<name>A0A841KXQ1_9FIRM</name>